<dbReference type="GO" id="GO:0006298">
    <property type="term" value="P:mismatch repair"/>
    <property type="evidence" value="ECO:0007669"/>
    <property type="project" value="InterPro"/>
</dbReference>
<dbReference type="Pfam" id="PF01624">
    <property type="entry name" value="MutS_I"/>
    <property type="match status" value="1"/>
</dbReference>
<dbReference type="GO" id="GO:0140664">
    <property type="term" value="F:ATP-dependent DNA damage sensor activity"/>
    <property type="evidence" value="ECO:0007669"/>
    <property type="project" value="InterPro"/>
</dbReference>
<keyword evidence="6" id="KW-0067">ATP-binding</keyword>
<dbReference type="InterPro" id="IPR036678">
    <property type="entry name" value="MutS_con_dom_sf"/>
</dbReference>
<comment type="subcellular location">
    <subcellularLocation>
        <location evidence="1">Nucleus</location>
    </subcellularLocation>
</comment>
<evidence type="ECO:0000256" key="9">
    <source>
        <dbReference type="ARBA" id="ARBA00023242"/>
    </source>
</evidence>
<dbReference type="PANTHER" id="PTHR11361:SF122">
    <property type="entry name" value="DNA MISMATCH REPAIR PROTEIN MSH3"/>
    <property type="match status" value="1"/>
</dbReference>
<keyword evidence="7 14" id="KW-0238">DNA-binding</keyword>
<dbReference type="GO" id="GO:0006312">
    <property type="term" value="P:mitotic recombination"/>
    <property type="evidence" value="ECO:0007669"/>
    <property type="project" value="TreeGrafter"/>
</dbReference>
<keyword evidence="5 14" id="KW-0227">DNA damage</keyword>
<comment type="subunit">
    <text evidence="11">Heterodimer consisting of MSH2-MSH3 (MutS beta). Forms a ternary complex with MutL alpha (MLH1-PMS1).</text>
</comment>
<accession>M2PF29</accession>
<evidence type="ECO:0000256" key="11">
    <source>
        <dbReference type="ARBA" id="ARBA00025902"/>
    </source>
</evidence>
<dbReference type="SUPFAM" id="SSF48334">
    <property type="entry name" value="DNA repair protein MutS, domain III"/>
    <property type="match status" value="1"/>
</dbReference>
<dbReference type="Pfam" id="PF05192">
    <property type="entry name" value="MutS_III"/>
    <property type="match status" value="1"/>
</dbReference>
<evidence type="ECO:0000313" key="18">
    <source>
        <dbReference type="EMBL" id="EMD34504.1"/>
    </source>
</evidence>
<dbReference type="GO" id="GO:0005634">
    <property type="term" value="C:nucleus"/>
    <property type="evidence" value="ECO:0007669"/>
    <property type="project" value="UniProtKB-SubCell"/>
</dbReference>
<feature type="coiled-coil region" evidence="15">
    <location>
        <begin position="679"/>
        <end position="706"/>
    </location>
</feature>
<dbReference type="InterPro" id="IPR045076">
    <property type="entry name" value="MutS"/>
</dbReference>
<dbReference type="PROSITE" id="PS00486">
    <property type="entry name" value="DNA_MISMATCH_REPAIR_2"/>
    <property type="match status" value="1"/>
</dbReference>
<dbReference type="GO" id="GO:0030983">
    <property type="term" value="F:mismatched DNA binding"/>
    <property type="evidence" value="ECO:0007669"/>
    <property type="project" value="UniProtKB-UniRule"/>
</dbReference>
<feature type="domain" description="DNA mismatch repair proteins mutS family" evidence="17">
    <location>
        <begin position="936"/>
        <end position="952"/>
    </location>
</feature>
<keyword evidence="4 14" id="KW-0547">Nucleotide-binding</keyword>
<dbReference type="Pfam" id="PF05190">
    <property type="entry name" value="MutS_IV"/>
    <property type="match status" value="1"/>
</dbReference>
<protein>
    <recommendedName>
        <fullName evidence="3 13">DNA mismatch repair protein MSH3</fullName>
    </recommendedName>
    <alternativeName>
        <fullName evidence="3 13">DNA mismatch repair protein MSH3</fullName>
    </alternativeName>
    <alternativeName>
        <fullName evidence="12">MutS protein homolog 3</fullName>
    </alternativeName>
</protein>
<dbReference type="SUPFAM" id="SSF52540">
    <property type="entry name" value="P-loop containing nucleoside triphosphate hydrolases"/>
    <property type="match status" value="1"/>
</dbReference>
<dbReference type="Gene3D" id="3.40.1170.10">
    <property type="entry name" value="DNA repair protein MutS, domain I"/>
    <property type="match status" value="1"/>
</dbReference>
<feature type="compositionally biased region" description="Low complexity" evidence="16">
    <location>
        <begin position="14"/>
        <end position="24"/>
    </location>
</feature>
<dbReference type="NCBIfam" id="NF003810">
    <property type="entry name" value="PRK05399.1"/>
    <property type="match status" value="1"/>
</dbReference>
<keyword evidence="9" id="KW-0539">Nucleus</keyword>
<feature type="region of interest" description="Disordered" evidence="16">
    <location>
        <begin position="1"/>
        <end position="193"/>
    </location>
</feature>
<keyword evidence="19" id="KW-1185">Reference proteome</keyword>
<evidence type="ECO:0000313" key="19">
    <source>
        <dbReference type="Proteomes" id="UP000016930"/>
    </source>
</evidence>
<evidence type="ECO:0000256" key="12">
    <source>
        <dbReference type="ARBA" id="ARBA00029792"/>
    </source>
</evidence>
<evidence type="ECO:0000259" key="17">
    <source>
        <dbReference type="PROSITE" id="PS00486"/>
    </source>
</evidence>
<dbReference type="SUPFAM" id="SSF55271">
    <property type="entry name" value="DNA repair protein MutS, domain I"/>
    <property type="match status" value="1"/>
</dbReference>
<name>M2PF29_CERS8</name>
<organism evidence="18 19">
    <name type="scientific">Ceriporiopsis subvermispora (strain B)</name>
    <name type="common">White-rot fungus</name>
    <name type="synonym">Gelatoporia subvermispora</name>
    <dbReference type="NCBI Taxonomy" id="914234"/>
    <lineage>
        <taxon>Eukaryota</taxon>
        <taxon>Fungi</taxon>
        <taxon>Dikarya</taxon>
        <taxon>Basidiomycota</taxon>
        <taxon>Agaricomycotina</taxon>
        <taxon>Agaricomycetes</taxon>
        <taxon>Polyporales</taxon>
        <taxon>Gelatoporiaceae</taxon>
        <taxon>Gelatoporia</taxon>
    </lineage>
</organism>
<dbReference type="GO" id="GO:0005524">
    <property type="term" value="F:ATP binding"/>
    <property type="evidence" value="ECO:0007669"/>
    <property type="project" value="UniProtKB-UniRule"/>
</dbReference>
<dbReference type="HOGENOM" id="CLU_002472_0_2_1"/>
<evidence type="ECO:0000256" key="15">
    <source>
        <dbReference type="SAM" id="Coils"/>
    </source>
</evidence>
<feature type="compositionally biased region" description="Acidic residues" evidence="16">
    <location>
        <begin position="137"/>
        <end position="162"/>
    </location>
</feature>
<feature type="compositionally biased region" description="Polar residues" evidence="16">
    <location>
        <begin position="166"/>
        <end position="176"/>
    </location>
</feature>
<keyword evidence="8 14" id="KW-0234">DNA repair</keyword>
<dbReference type="FunFam" id="3.40.1170.10:FF:000004">
    <property type="entry name" value="DNA mismatch repair protein"/>
    <property type="match status" value="1"/>
</dbReference>
<dbReference type="InterPro" id="IPR007860">
    <property type="entry name" value="DNA_mmatch_repair_MutS_con_dom"/>
</dbReference>
<dbReference type="Gene3D" id="3.40.50.300">
    <property type="entry name" value="P-loop containing nucleotide triphosphate hydrolases"/>
    <property type="match status" value="1"/>
</dbReference>
<evidence type="ECO:0000256" key="16">
    <source>
        <dbReference type="SAM" id="MobiDB-lite"/>
    </source>
</evidence>
<comment type="similarity">
    <text evidence="2">Belongs to the DNA mismatch repair MutS family. MSH3 subfamily.</text>
</comment>
<proteinExistence type="inferred from homology"/>
<evidence type="ECO:0000256" key="2">
    <source>
        <dbReference type="ARBA" id="ARBA00007094"/>
    </source>
</evidence>
<dbReference type="InterPro" id="IPR027417">
    <property type="entry name" value="P-loop_NTPase"/>
</dbReference>
<dbReference type="SMART" id="SM00534">
    <property type="entry name" value="MUTSac"/>
    <property type="match status" value="1"/>
</dbReference>
<evidence type="ECO:0000256" key="4">
    <source>
        <dbReference type="ARBA" id="ARBA00022741"/>
    </source>
</evidence>
<feature type="compositionally biased region" description="Basic and acidic residues" evidence="16">
    <location>
        <begin position="80"/>
        <end position="97"/>
    </location>
</feature>
<dbReference type="InterPro" id="IPR007861">
    <property type="entry name" value="DNA_mismatch_repair_MutS_clamp"/>
</dbReference>
<dbReference type="Proteomes" id="UP000016930">
    <property type="component" value="Unassembled WGS sequence"/>
</dbReference>
<evidence type="ECO:0000256" key="3">
    <source>
        <dbReference type="ARBA" id="ARBA00022151"/>
    </source>
</evidence>
<evidence type="ECO:0000256" key="7">
    <source>
        <dbReference type="ARBA" id="ARBA00023125"/>
    </source>
</evidence>
<feature type="compositionally biased region" description="Low complexity" evidence="16">
    <location>
        <begin position="61"/>
        <end position="79"/>
    </location>
</feature>
<dbReference type="InterPro" id="IPR007696">
    <property type="entry name" value="DNA_mismatch_repair_MutS_core"/>
</dbReference>
<dbReference type="EMBL" id="KB445803">
    <property type="protein sequence ID" value="EMD34504.1"/>
    <property type="molecule type" value="Genomic_DNA"/>
</dbReference>
<evidence type="ECO:0000256" key="1">
    <source>
        <dbReference type="ARBA" id="ARBA00004123"/>
    </source>
</evidence>
<evidence type="ECO:0000256" key="13">
    <source>
        <dbReference type="ARBA" id="ARBA00073774"/>
    </source>
</evidence>
<dbReference type="FunFam" id="1.10.1420.10:FF:000004">
    <property type="entry name" value="DNA mismatch repair protein Msh3"/>
    <property type="match status" value="1"/>
</dbReference>
<feature type="compositionally biased region" description="Basic and acidic residues" evidence="16">
    <location>
        <begin position="106"/>
        <end position="133"/>
    </location>
</feature>
<dbReference type="Pfam" id="PF00488">
    <property type="entry name" value="MutS_V"/>
    <property type="match status" value="1"/>
</dbReference>
<evidence type="ECO:0000256" key="10">
    <source>
        <dbReference type="ARBA" id="ARBA00025373"/>
    </source>
</evidence>
<dbReference type="OrthoDB" id="121051at2759"/>
<dbReference type="PANTHER" id="PTHR11361">
    <property type="entry name" value="DNA MISMATCH REPAIR PROTEIN MUTS FAMILY MEMBER"/>
    <property type="match status" value="1"/>
</dbReference>
<sequence>MKRLNRTASDKSKSQSTISSFFRSPGQQSQSSAQEKRPSSPIDLTIDSDTEVPPSKRQRTASAFFSSQPAAANASSSSAPRDRAGFADHWRFTHDANSDQPTPPHHTREHERAKRILKDSSFFRRRNEVREDPSADGADDLGIAEETDGDAPAENTGDESDAEFSQLLSHFSNSNAKGKGKASAQKRATKASKVEIGPSGEAYTPLELQIRDLKAKYPGILLMVEVGYKIIFYEDDARIASKELGIMCYPKRNFMQASIPVHRKEVHLKKLLSQGYKVGIVEQTETAALKKVGDNRGAPFTRELNHLYTSATYVDALNSVDDLEPTSPPSLMCLVESLRGGMSVDERVSVAIVVITPSTGDVIWDEFEDNSMRIELETRMVHMRPQELLLPASKLSRSTEKLISYTAENAVSDQKIRIERYEDALSYTDAFSVLSKFYADDTKFAAASEGFTSGKLMASIADFPKQAAMALAHSVQYLSGFGVEDCLLETKFFAKFTERTHMLLNGNTLTNLEIYRNETDYTPKGSLMWILDRTTTKFGARTLRQWVGRPLVDSTVLRQRAEAIDEIIRDTSPRLTLLRQLLKRLPDLARGLCRIQYGKCTPQELAVLLRAFERIAATFNAADPGARPSFKSQLLNDIFTTLPKLKEPILSLLEDVDLKKASEGDKEQMWSDLEKYPEMDNLTLSIQVLETELMDELKNIRKILKKPALTYTANAGEEYLIEVKKNENREIPPQWTMVSGTRSVRRFRTPELIQVLAKRAQCKEALAAEAQRIYLAFLKRISQEHYGLLRDTVNKLAVADCLLSLAQVALLEGYTKPVFTQAGGLEIVEGRHPMVEVLTSAPFVPNTVRMGEGEPGSIVITGPNMGGKSSAVRMIALCAIMAQIGSYVPAKSMKLGLMDSILTRMGASDELSRGRSTFMVEMQETSDILHIATSRSLVILDELGRGTSTFDGMAVASAVLQHLVENRKCKTLFITHYPHVAIDLERRFPHDVRNMHMGFTEDTRIDGTREVTFLYRLTPGITTESFGVECARLAGLPESILRLATEKARSMQDATEQRIRRNKCVRLVSSISGPPSDTPEELLGHIEILGLRDVRK</sequence>
<dbReference type="SMART" id="SM00533">
    <property type="entry name" value="MUTSd"/>
    <property type="match status" value="1"/>
</dbReference>
<dbReference type="Gene3D" id="3.30.420.110">
    <property type="entry name" value="MutS, connector domain"/>
    <property type="match status" value="1"/>
</dbReference>
<dbReference type="InterPro" id="IPR007695">
    <property type="entry name" value="DNA_mismatch_repair_MutS-lik_N"/>
</dbReference>
<dbReference type="AlphaFoldDB" id="M2PF29"/>
<keyword evidence="15" id="KW-0175">Coiled coil</keyword>
<dbReference type="InterPro" id="IPR000432">
    <property type="entry name" value="DNA_mismatch_repair_MutS_C"/>
</dbReference>
<comment type="function">
    <text evidence="10">Component of the post-replicative DNA mismatch repair system (MMR). Heterodimerizes with MSH2 to form MutS beta, which binds to DNA mismatches thereby initiating DNA repair. MSH3 provides substrate-binding and substrate specificity to the complex. When bound, the MutS beta heterodimer bends the DNA helix and shields approximately 20 base pairs. Acts mainly to repair insertion-deletion loops (IDLs) from 2 to 13 nucleotides in size, but can also repair base-base and single insertion-deletion mismatches that occur during replication. After mismatch binding, forms a ternary complex with the MutL alpha heterodimer, which is thought to be responsible for directing the downstream MMR events, including strand discrimination, excision, and resynthesis. ATP binding and hydrolysis play a pivotal role in mismatch repair functions.</text>
</comment>
<dbReference type="Pfam" id="PF05188">
    <property type="entry name" value="MutS_II"/>
    <property type="match status" value="1"/>
</dbReference>
<evidence type="ECO:0000256" key="8">
    <source>
        <dbReference type="ARBA" id="ARBA00023204"/>
    </source>
</evidence>
<dbReference type="InterPro" id="IPR036187">
    <property type="entry name" value="DNA_mismatch_repair_MutS_sf"/>
</dbReference>
<dbReference type="Gene3D" id="1.10.1420.10">
    <property type="match status" value="2"/>
</dbReference>
<reference evidence="18 19" key="1">
    <citation type="journal article" date="2012" name="Proc. Natl. Acad. Sci. U.S.A.">
        <title>Comparative genomics of Ceriporiopsis subvermispora and Phanerochaete chrysosporium provide insight into selective ligninolysis.</title>
        <authorList>
            <person name="Fernandez-Fueyo E."/>
            <person name="Ruiz-Duenas F.J."/>
            <person name="Ferreira P."/>
            <person name="Floudas D."/>
            <person name="Hibbett D.S."/>
            <person name="Canessa P."/>
            <person name="Larrondo L.F."/>
            <person name="James T.Y."/>
            <person name="Seelenfreund D."/>
            <person name="Lobos S."/>
            <person name="Polanco R."/>
            <person name="Tello M."/>
            <person name="Honda Y."/>
            <person name="Watanabe T."/>
            <person name="Watanabe T."/>
            <person name="Ryu J.S."/>
            <person name="Kubicek C.P."/>
            <person name="Schmoll M."/>
            <person name="Gaskell J."/>
            <person name="Hammel K.E."/>
            <person name="St John F.J."/>
            <person name="Vanden Wymelenberg A."/>
            <person name="Sabat G."/>
            <person name="Splinter BonDurant S."/>
            <person name="Syed K."/>
            <person name="Yadav J.S."/>
            <person name="Doddapaneni H."/>
            <person name="Subramanian V."/>
            <person name="Lavin J.L."/>
            <person name="Oguiza J.A."/>
            <person name="Perez G."/>
            <person name="Pisabarro A.G."/>
            <person name="Ramirez L."/>
            <person name="Santoyo F."/>
            <person name="Master E."/>
            <person name="Coutinho P.M."/>
            <person name="Henrissat B."/>
            <person name="Lombard V."/>
            <person name="Magnuson J.K."/>
            <person name="Kuees U."/>
            <person name="Hori C."/>
            <person name="Igarashi K."/>
            <person name="Samejima M."/>
            <person name="Held B.W."/>
            <person name="Barry K.W."/>
            <person name="LaButti K.M."/>
            <person name="Lapidus A."/>
            <person name="Lindquist E.A."/>
            <person name="Lucas S.M."/>
            <person name="Riley R."/>
            <person name="Salamov A.A."/>
            <person name="Hoffmeister D."/>
            <person name="Schwenk D."/>
            <person name="Hadar Y."/>
            <person name="Yarden O."/>
            <person name="de Vries R.P."/>
            <person name="Wiebenga A."/>
            <person name="Stenlid J."/>
            <person name="Eastwood D."/>
            <person name="Grigoriev I.V."/>
            <person name="Berka R.M."/>
            <person name="Blanchette R.A."/>
            <person name="Kersten P."/>
            <person name="Martinez A.T."/>
            <person name="Vicuna R."/>
            <person name="Cullen D."/>
        </authorList>
    </citation>
    <scope>NUCLEOTIDE SEQUENCE [LARGE SCALE GENOMIC DNA]</scope>
    <source>
        <strain evidence="18 19">B</strain>
    </source>
</reference>
<evidence type="ECO:0000256" key="5">
    <source>
        <dbReference type="ARBA" id="ARBA00022763"/>
    </source>
</evidence>
<dbReference type="STRING" id="914234.M2PF29"/>
<gene>
    <name evidence="18" type="ORF">CERSUDRAFT_97762</name>
</gene>
<evidence type="ECO:0000256" key="6">
    <source>
        <dbReference type="ARBA" id="ARBA00022840"/>
    </source>
</evidence>
<dbReference type="InterPro" id="IPR016151">
    <property type="entry name" value="DNA_mismatch_repair_MutS_N"/>
</dbReference>
<evidence type="ECO:0000256" key="14">
    <source>
        <dbReference type="RuleBase" id="RU003756"/>
    </source>
</evidence>